<sequence length="276" mass="29332">MGDGAPTDANDTVAVEQIEISSSLSALLYRPSRPMLAEPAPAMLNIHGGGFVMGTAAREDVLMRDLCARHSMVILSVDYRLAPEAPFPAPLDDCLSGFHWLISHAGGLGIASDEVGIRGVSAGGGLAAGLALRLRDRGRAVPSWLWLLYPMLDDRTSGAPGTGDFVWTRAANRFGWTSYLGTEPGHAGTHPYAAPARAESLAGLPKTFIATGSIDLFAAEDMEFARRLLEAGVPVELHVYPGAYHGFNLVASASVAERYRLDAERAIARFIANTTT</sequence>
<evidence type="ECO:0000313" key="4">
    <source>
        <dbReference type="Proteomes" id="UP000465810"/>
    </source>
</evidence>
<dbReference type="SUPFAM" id="SSF53474">
    <property type="entry name" value="alpha/beta-Hydrolases"/>
    <property type="match status" value="1"/>
</dbReference>
<proteinExistence type="predicted"/>
<dbReference type="AlphaFoldDB" id="A0A7X4K9D9"/>
<dbReference type="EMBL" id="WVTD01000030">
    <property type="protein sequence ID" value="MYM00151.1"/>
    <property type="molecule type" value="Genomic_DNA"/>
</dbReference>
<evidence type="ECO:0000256" key="1">
    <source>
        <dbReference type="ARBA" id="ARBA00022801"/>
    </source>
</evidence>
<gene>
    <name evidence="3" type="ORF">GR702_20575</name>
</gene>
<protein>
    <submittedName>
        <fullName evidence="3">Alpha/beta hydrolase fold domain-containing protein</fullName>
    </submittedName>
</protein>
<evidence type="ECO:0000259" key="2">
    <source>
        <dbReference type="Pfam" id="PF07859"/>
    </source>
</evidence>
<keyword evidence="1 3" id="KW-0378">Hydrolase</keyword>
<dbReference type="InterPro" id="IPR029058">
    <property type="entry name" value="AB_hydrolase_fold"/>
</dbReference>
<evidence type="ECO:0000313" key="3">
    <source>
        <dbReference type="EMBL" id="MYM00151.1"/>
    </source>
</evidence>
<dbReference type="Pfam" id="PF07859">
    <property type="entry name" value="Abhydrolase_3"/>
    <property type="match status" value="1"/>
</dbReference>
<reference evidence="3 4" key="1">
    <citation type="submission" date="2019-12" db="EMBL/GenBank/DDBJ databases">
        <authorList>
            <person name="Feng G."/>
            <person name="Zhu H."/>
        </authorList>
    </citation>
    <scope>NUCLEOTIDE SEQUENCE [LARGE SCALE GENOMIC DNA]</scope>
    <source>
        <strain evidence="3 4">FGD1</strain>
    </source>
</reference>
<dbReference type="PANTHER" id="PTHR48081">
    <property type="entry name" value="AB HYDROLASE SUPERFAMILY PROTEIN C4A8.06C"/>
    <property type="match status" value="1"/>
</dbReference>
<name>A0A7X4K9D9_9SPHN</name>
<organism evidence="3 4">
    <name type="scientific">Novosphingobium silvae</name>
    <dbReference type="NCBI Taxonomy" id="2692619"/>
    <lineage>
        <taxon>Bacteria</taxon>
        <taxon>Pseudomonadati</taxon>
        <taxon>Pseudomonadota</taxon>
        <taxon>Alphaproteobacteria</taxon>
        <taxon>Sphingomonadales</taxon>
        <taxon>Sphingomonadaceae</taxon>
        <taxon>Novosphingobium</taxon>
    </lineage>
</organism>
<dbReference type="Proteomes" id="UP000465810">
    <property type="component" value="Unassembled WGS sequence"/>
</dbReference>
<dbReference type="Gene3D" id="3.40.50.1820">
    <property type="entry name" value="alpha/beta hydrolase"/>
    <property type="match status" value="1"/>
</dbReference>
<comment type="caution">
    <text evidence="3">The sequence shown here is derived from an EMBL/GenBank/DDBJ whole genome shotgun (WGS) entry which is preliminary data.</text>
</comment>
<feature type="domain" description="Alpha/beta hydrolase fold-3" evidence="2">
    <location>
        <begin position="44"/>
        <end position="247"/>
    </location>
</feature>
<accession>A0A7X4K9D9</accession>
<keyword evidence="4" id="KW-1185">Reference proteome</keyword>
<dbReference type="PANTHER" id="PTHR48081:SF8">
    <property type="entry name" value="ALPHA_BETA HYDROLASE FOLD-3 DOMAIN-CONTAINING PROTEIN-RELATED"/>
    <property type="match status" value="1"/>
</dbReference>
<dbReference type="InterPro" id="IPR050300">
    <property type="entry name" value="GDXG_lipolytic_enzyme"/>
</dbReference>
<dbReference type="GO" id="GO:0016787">
    <property type="term" value="F:hydrolase activity"/>
    <property type="evidence" value="ECO:0007669"/>
    <property type="project" value="UniProtKB-KW"/>
</dbReference>
<dbReference type="InterPro" id="IPR013094">
    <property type="entry name" value="AB_hydrolase_3"/>
</dbReference>